<evidence type="ECO:0000313" key="3">
    <source>
        <dbReference type="WBParaSite" id="ACOC_0000272701-mRNA-1"/>
    </source>
</evidence>
<reference evidence="3" key="1">
    <citation type="submission" date="2017-02" db="UniProtKB">
        <authorList>
            <consortium name="WormBaseParasite"/>
        </authorList>
    </citation>
    <scope>IDENTIFICATION</scope>
</reference>
<dbReference type="AlphaFoldDB" id="A0A0R3PF20"/>
<evidence type="ECO:0000313" key="1">
    <source>
        <dbReference type="EMBL" id="VDM54313.1"/>
    </source>
</evidence>
<reference evidence="1 2" key="2">
    <citation type="submission" date="2018-11" db="EMBL/GenBank/DDBJ databases">
        <authorList>
            <consortium name="Pathogen Informatics"/>
        </authorList>
    </citation>
    <scope>NUCLEOTIDE SEQUENCE [LARGE SCALE GENOMIC DNA]</scope>
    <source>
        <strain evidence="1 2">Costa Rica</strain>
    </source>
</reference>
<sequence length="122" mass="13387">MPSSFASTLNDIGWAVNGPLVGSTYQEMKRISRTAFSSGVTCEDVMFTSMSSDVLTCSASASISASISTEVMVGILAREHSDSTSSRIKWTFDVDLPMFYIGEVNVVLLMRILVHWLNCKTY</sequence>
<dbReference type="EMBL" id="UYYA01000604">
    <property type="protein sequence ID" value="VDM54313.1"/>
    <property type="molecule type" value="Genomic_DNA"/>
</dbReference>
<gene>
    <name evidence="1" type="ORF">ACOC_LOCUS2728</name>
</gene>
<proteinExistence type="predicted"/>
<dbReference type="Proteomes" id="UP000267027">
    <property type="component" value="Unassembled WGS sequence"/>
</dbReference>
<evidence type="ECO:0000313" key="2">
    <source>
        <dbReference type="Proteomes" id="UP000267027"/>
    </source>
</evidence>
<name>A0A0R3PF20_ANGCS</name>
<accession>A0A0R3PF20</accession>
<organism evidence="3">
    <name type="scientific">Angiostrongylus costaricensis</name>
    <name type="common">Nematode worm</name>
    <dbReference type="NCBI Taxonomy" id="334426"/>
    <lineage>
        <taxon>Eukaryota</taxon>
        <taxon>Metazoa</taxon>
        <taxon>Ecdysozoa</taxon>
        <taxon>Nematoda</taxon>
        <taxon>Chromadorea</taxon>
        <taxon>Rhabditida</taxon>
        <taxon>Rhabditina</taxon>
        <taxon>Rhabditomorpha</taxon>
        <taxon>Strongyloidea</taxon>
        <taxon>Metastrongylidae</taxon>
        <taxon>Angiostrongylus</taxon>
    </lineage>
</organism>
<protein>
    <submittedName>
        <fullName evidence="3">Transmembrane protein 231</fullName>
    </submittedName>
</protein>
<keyword evidence="2" id="KW-1185">Reference proteome</keyword>
<dbReference type="WBParaSite" id="ACOC_0000272701-mRNA-1">
    <property type="protein sequence ID" value="ACOC_0000272701-mRNA-1"/>
    <property type="gene ID" value="ACOC_0000272701"/>
</dbReference>